<evidence type="ECO:0000313" key="2">
    <source>
        <dbReference type="EMBL" id="KZS96603.1"/>
    </source>
</evidence>
<reference evidence="2 3" key="1">
    <citation type="journal article" date="2016" name="Mol. Biol. Evol.">
        <title>Comparative Genomics of Early-Diverging Mushroom-Forming Fungi Provides Insights into the Origins of Lignocellulose Decay Capabilities.</title>
        <authorList>
            <person name="Nagy L.G."/>
            <person name="Riley R."/>
            <person name="Tritt A."/>
            <person name="Adam C."/>
            <person name="Daum C."/>
            <person name="Floudas D."/>
            <person name="Sun H."/>
            <person name="Yadav J.S."/>
            <person name="Pangilinan J."/>
            <person name="Larsson K.H."/>
            <person name="Matsuura K."/>
            <person name="Barry K."/>
            <person name="Labutti K."/>
            <person name="Kuo R."/>
            <person name="Ohm R.A."/>
            <person name="Bhattacharya S.S."/>
            <person name="Shirouzu T."/>
            <person name="Yoshinaga Y."/>
            <person name="Martin F.M."/>
            <person name="Grigoriev I.V."/>
            <person name="Hibbett D.S."/>
        </authorList>
    </citation>
    <scope>NUCLEOTIDE SEQUENCE [LARGE SCALE GENOMIC DNA]</scope>
    <source>
        <strain evidence="2 3">HHB9708</strain>
    </source>
</reference>
<dbReference type="CDD" id="cd18186">
    <property type="entry name" value="BTB_POZ_ZBTB_KLHL-like"/>
    <property type="match status" value="1"/>
</dbReference>
<evidence type="ECO:0000259" key="1">
    <source>
        <dbReference type="PROSITE" id="PS50097"/>
    </source>
</evidence>
<accession>A0A164Y5Q3</accession>
<gene>
    <name evidence="2" type="ORF">SISNIDRAFT_463385</name>
</gene>
<dbReference type="InterPro" id="IPR011333">
    <property type="entry name" value="SKP1/BTB/POZ_sf"/>
</dbReference>
<dbReference type="Proteomes" id="UP000076722">
    <property type="component" value="Unassembled WGS sequence"/>
</dbReference>
<proteinExistence type="predicted"/>
<keyword evidence="3" id="KW-1185">Reference proteome</keyword>
<protein>
    <recommendedName>
        <fullName evidence="1">BTB domain-containing protein</fullName>
    </recommendedName>
</protein>
<dbReference type="AlphaFoldDB" id="A0A164Y5Q3"/>
<organism evidence="2 3">
    <name type="scientific">Sistotremastrum niveocremeum HHB9708</name>
    <dbReference type="NCBI Taxonomy" id="1314777"/>
    <lineage>
        <taxon>Eukaryota</taxon>
        <taxon>Fungi</taxon>
        <taxon>Dikarya</taxon>
        <taxon>Basidiomycota</taxon>
        <taxon>Agaricomycotina</taxon>
        <taxon>Agaricomycetes</taxon>
        <taxon>Sistotremastrales</taxon>
        <taxon>Sistotremastraceae</taxon>
        <taxon>Sertulicium</taxon>
        <taxon>Sertulicium niveocremeum</taxon>
    </lineage>
</organism>
<dbReference type="PROSITE" id="PS50097">
    <property type="entry name" value="BTB"/>
    <property type="match status" value="1"/>
</dbReference>
<feature type="domain" description="BTB" evidence="1">
    <location>
        <begin position="22"/>
        <end position="100"/>
    </location>
</feature>
<sequence length="312" mass="35794">MSGFSMENHIGCWDAFFCFPDGDLIIRTEGRLGFKVHKSVMGMISNVFRDMFSLEEINLFPVHPPPPLLSYIDPETKKTLALVDVPEDNSVIRYALGMIYHAPRAERSFVPMSIDFIQKIVDVIDRYDMPRLREPLQDLILTDFHSLTPIRFYAVAKLNDLDRVAKATLPYVVGRNIHRLPPHEIPDEMGSLPFREYHKLHFFSERRAALIIKALDAVTPPPCLCKHEGNNISPDTRIKCDTWAIYLKMAKKEVAVVPTHSITSNDFRSKAAQKSACPFAHRWLFDERGAVFIKLENKVKTLLWAFDSEYSS</sequence>
<dbReference type="InterPro" id="IPR000210">
    <property type="entry name" value="BTB/POZ_dom"/>
</dbReference>
<dbReference type="Gene3D" id="3.30.710.10">
    <property type="entry name" value="Potassium Channel Kv1.1, Chain A"/>
    <property type="match status" value="1"/>
</dbReference>
<dbReference type="OrthoDB" id="3027208at2759"/>
<evidence type="ECO:0000313" key="3">
    <source>
        <dbReference type="Proteomes" id="UP000076722"/>
    </source>
</evidence>
<dbReference type="EMBL" id="KV419398">
    <property type="protein sequence ID" value="KZS96603.1"/>
    <property type="molecule type" value="Genomic_DNA"/>
</dbReference>
<name>A0A164Y5Q3_9AGAM</name>